<protein>
    <recommendedName>
        <fullName evidence="4">Prepilin-type N-terminal cleavage/methylation domain-containing protein</fullName>
    </recommendedName>
</protein>
<keyword evidence="3" id="KW-1185">Reference proteome</keyword>
<comment type="caution">
    <text evidence="2">The sequence shown here is derived from an EMBL/GenBank/DDBJ whole genome shotgun (WGS) entry which is preliminary data.</text>
</comment>
<evidence type="ECO:0000313" key="2">
    <source>
        <dbReference type="EMBL" id="MCA1857101.1"/>
    </source>
</evidence>
<keyword evidence="1" id="KW-0472">Membrane</keyword>
<dbReference type="EMBL" id="JAHYBX010000005">
    <property type="protein sequence ID" value="MCA1857101.1"/>
    <property type="molecule type" value="Genomic_DNA"/>
</dbReference>
<name>A0ABS7YBP7_9BURK</name>
<reference evidence="2 3" key="1">
    <citation type="submission" date="2021-07" db="EMBL/GenBank/DDBJ databases">
        <title>Characterization of Violacein-producing bacteria and related species.</title>
        <authorList>
            <person name="Wilson H.S."/>
            <person name="De Leon M.E."/>
        </authorList>
    </citation>
    <scope>NUCLEOTIDE SEQUENCE [LARGE SCALE GENOMIC DNA]</scope>
    <source>
        <strain evidence="2 3">HSC-2F05</strain>
    </source>
</reference>
<organism evidence="2 3">
    <name type="scientific">Massilia hydrophila</name>
    <dbReference type="NCBI Taxonomy" id="3044279"/>
    <lineage>
        <taxon>Bacteria</taxon>
        <taxon>Pseudomonadati</taxon>
        <taxon>Pseudomonadota</taxon>
        <taxon>Betaproteobacteria</taxon>
        <taxon>Burkholderiales</taxon>
        <taxon>Oxalobacteraceae</taxon>
        <taxon>Telluria group</taxon>
        <taxon>Massilia</taxon>
    </lineage>
</organism>
<accession>A0ABS7YBP7</accession>
<proteinExistence type="predicted"/>
<evidence type="ECO:0000256" key="1">
    <source>
        <dbReference type="SAM" id="Phobius"/>
    </source>
</evidence>
<evidence type="ECO:0008006" key="4">
    <source>
        <dbReference type="Google" id="ProtNLM"/>
    </source>
</evidence>
<gene>
    <name evidence="2" type="ORF">LE190_14360</name>
</gene>
<keyword evidence="1" id="KW-0812">Transmembrane</keyword>
<dbReference type="Proteomes" id="UP001198602">
    <property type="component" value="Unassembled WGS sequence"/>
</dbReference>
<feature type="transmembrane region" description="Helical" evidence="1">
    <location>
        <begin position="12"/>
        <end position="31"/>
    </location>
</feature>
<keyword evidence="1" id="KW-1133">Transmembrane helix</keyword>
<sequence>MQLNYLRQNGLTLIELVFSLLFLGLIVLAALEGYTVLDRVDAKKLVSEMEEVKTMFHAYRSTYKAIPGDDALASEHLTGPIANGNGDNRIINNVSVGSWDDNRADPGNESGLFWNHVRLAKLAEGNPSDLRAFNALGGILGVSASRSRLPARPAEAIGLHAVCSSGIPGRTARLMDQEADDGGATHGRVWAADETSGRPVTSADAPSQYKDTLFYTVCMAF</sequence>
<evidence type="ECO:0000313" key="3">
    <source>
        <dbReference type="Proteomes" id="UP001198602"/>
    </source>
</evidence>
<dbReference type="RefSeq" id="WP_225239343.1">
    <property type="nucleotide sequence ID" value="NZ_JAHYBX010000005.1"/>
</dbReference>